<organism evidence="1 2">
    <name type="scientific">Alligator mississippiensis</name>
    <name type="common">American alligator</name>
    <dbReference type="NCBI Taxonomy" id="8496"/>
    <lineage>
        <taxon>Eukaryota</taxon>
        <taxon>Metazoa</taxon>
        <taxon>Chordata</taxon>
        <taxon>Craniata</taxon>
        <taxon>Vertebrata</taxon>
        <taxon>Euteleostomi</taxon>
        <taxon>Archelosauria</taxon>
        <taxon>Archosauria</taxon>
        <taxon>Crocodylia</taxon>
        <taxon>Alligatoridae</taxon>
        <taxon>Alligatorinae</taxon>
        <taxon>Alligator</taxon>
    </lineage>
</organism>
<protein>
    <submittedName>
        <fullName evidence="1">Uncharacterized protein</fullName>
    </submittedName>
</protein>
<dbReference type="AlphaFoldDB" id="A0A151P8D6"/>
<sequence>MWKEMDRDIVSEEVKSIQMTVQSRSTLLIQSNNVVVQTPSNKVQDQPIGQAEMETQASEGRNWLPLLGSRGYYGPQMEIEIHPFFCHGCLVYLACTSFKAGVLSDGVRCDYIKC</sequence>
<comment type="caution">
    <text evidence="1">The sequence shown here is derived from an EMBL/GenBank/DDBJ whole genome shotgun (WGS) entry which is preliminary data.</text>
</comment>
<proteinExistence type="predicted"/>
<keyword evidence="2" id="KW-1185">Reference proteome</keyword>
<accession>A0A151P8D6</accession>
<gene>
    <name evidence="1" type="ORF">Y1Q_0014689</name>
</gene>
<reference evidence="1 2" key="1">
    <citation type="journal article" date="2012" name="Genome Biol.">
        <title>Sequencing three crocodilian genomes to illuminate the evolution of archosaurs and amniotes.</title>
        <authorList>
            <person name="St John J.A."/>
            <person name="Braun E.L."/>
            <person name="Isberg S.R."/>
            <person name="Miles L.G."/>
            <person name="Chong A.Y."/>
            <person name="Gongora J."/>
            <person name="Dalzell P."/>
            <person name="Moran C."/>
            <person name="Bed'hom B."/>
            <person name="Abzhanov A."/>
            <person name="Burgess S.C."/>
            <person name="Cooksey A.M."/>
            <person name="Castoe T.A."/>
            <person name="Crawford N.G."/>
            <person name="Densmore L.D."/>
            <person name="Drew J.C."/>
            <person name="Edwards S.V."/>
            <person name="Faircloth B.C."/>
            <person name="Fujita M.K."/>
            <person name="Greenwold M.J."/>
            <person name="Hoffmann F.G."/>
            <person name="Howard J.M."/>
            <person name="Iguchi T."/>
            <person name="Janes D.E."/>
            <person name="Khan S.Y."/>
            <person name="Kohno S."/>
            <person name="de Koning A.J."/>
            <person name="Lance S.L."/>
            <person name="McCarthy F.M."/>
            <person name="McCormack J.E."/>
            <person name="Merchant M.E."/>
            <person name="Peterson D.G."/>
            <person name="Pollock D.D."/>
            <person name="Pourmand N."/>
            <person name="Raney B.J."/>
            <person name="Roessler K.A."/>
            <person name="Sanford J.R."/>
            <person name="Sawyer R.H."/>
            <person name="Schmidt C.J."/>
            <person name="Triplett E.W."/>
            <person name="Tuberville T.D."/>
            <person name="Venegas-Anaya M."/>
            <person name="Howard J.T."/>
            <person name="Jarvis E.D."/>
            <person name="Guillette L.J.Jr."/>
            <person name="Glenn T.C."/>
            <person name="Green R.E."/>
            <person name="Ray D.A."/>
        </authorList>
    </citation>
    <scope>NUCLEOTIDE SEQUENCE [LARGE SCALE GENOMIC DNA]</scope>
    <source>
        <strain evidence="1">KSC_2009_1</strain>
    </source>
</reference>
<evidence type="ECO:0000313" key="2">
    <source>
        <dbReference type="Proteomes" id="UP000050525"/>
    </source>
</evidence>
<name>A0A151P8D6_ALLMI</name>
<evidence type="ECO:0000313" key="1">
    <source>
        <dbReference type="EMBL" id="KYO45240.1"/>
    </source>
</evidence>
<dbReference type="Proteomes" id="UP000050525">
    <property type="component" value="Unassembled WGS sequence"/>
</dbReference>
<dbReference type="EMBL" id="AKHW03000629">
    <property type="protein sequence ID" value="KYO45240.1"/>
    <property type="molecule type" value="Genomic_DNA"/>
</dbReference>